<evidence type="ECO:0000313" key="4">
    <source>
        <dbReference type="Proteomes" id="UP000023152"/>
    </source>
</evidence>
<keyword evidence="3" id="KW-0687">Ribonucleoprotein</keyword>
<evidence type="ECO:0000256" key="1">
    <source>
        <dbReference type="SAM" id="MobiDB-lite"/>
    </source>
</evidence>
<keyword evidence="3" id="KW-0689">Ribosomal protein</keyword>
<dbReference type="GO" id="GO:0005840">
    <property type="term" value="C:ribosome"/>
    <property type="evidence" value="ECO:0007669"/>
    <property type="project" value="UniProtKB-KW"/>
</dbReference>
<proteinExistence type="predicted"/>
<reference evidence="3 4" key="1">
    <citation type="journal article" date="2013" name="Curr. Biol.">
        <title>The Genome of the Foraminiferan Reticulomyxa filosa.</title>
        <authorList>
            <person name="Glockner G."/>
            <person name="Hulsmann N."/>
            <person name="Schleicher M."/>
            <person name="Noegel A.A."/>
            <person name="Eichinger L."/>
            <person name="Gallinger C."/>
            <person name="Pawlowski J."/>
            <person name="Sierra R."/>
            <person name="Euteneuer U."/>
            <person name="Pillet L."/>
            <person name="Moustafa A."/>
            <person name="Platzer M."/>
            <person name="Groth M."/>
            <person name="Szafranski K."/>
            <person name="Schliwa M."/>
        </authorList>
    </citation>
    <scope>NUCLEOTIDE SEQUENCE [LARGE SCALE GENOMIC DNA]</scope>
</reference>
<evidence type="ECO:0000313" key="3">
    <source>
        <dbReference type="EMBL" id="ETO16830.1"/>
    </source>
</evidence>
<name>X6MUQ0_RETFI</name>
<feature type="compositionally biased region" description="Basic residues" evidence="1">
    <location>
        <begin position="146"/>
        <end position="162"/>
    </location>
</feature>
<dbReference type="Proteomes" id="UP000023152">
    <property type="component" value="Unassembled WGS sequence"/>
</dbReference>
<dbReference type="Gene3D" id="3.30.390.110">
    <property type="match status" value="1"/>
</dbReference>
<sequence>MTNQGSENVVWSIIRRSNCKVRPYVSFNTRPFFTRESNNLVQRQVFKYSGFREQVVGVVRSTRTTKSGKKKKSIQKFGVVLSNPKKGHKPRTATSTAQIDLNGKGVTAAKHYIRTLTNARLYRPELAKAAVKRVMKSHTASVKAARVARKEKRLNKNKKKSGDKKTEKKKEDEKKPDQKGMELVD</sequence>
<protein>
    <submittedName>
        <fullName evidence="3">60S ribosomal protein L28 (RPL28C)</fullName>
    </submittedName>
</protein>
<organism evidence="3 4">
    <name type="scientific">Reticulomyxa filosa</name>
    <dbReference type="NCBI Taxonomy" id="46433"/>
    <lineage>
        <taxon>Eukaryota</taxon>
        <taxon>Sar</taxon>
        <taxon>Rhizaria</taxon>
        <taxon>Retaria</taxon>
        <taxon>Foraminifera</taxon>
        <taxon>Monothalamids</taxon>
        <taxon>Reticulomyxidae</taxon>
        <taxon>Reticulomyxa</taxon>
    </lineage>
</organism>
<keyword evidence="4" id="KW-1185">Reference proteome</keyword>
<evidence type="ECO:0000259" key="2">
    <source>
        <dbReference type="Pfam" id="PF01778"/>
    </source>
</evidence>
<comment type="caution">
    <text evidence="3">The sequence shown here is derived from an EMBL/GenBank/DDBJ whole genome shotgun (WGS) entry which is preliminary data.</text>
</comment>
<gene>
    <name evidence="3" type="ORF">RFI_20508</name>
</gene>
<feature type="domain" description="Ribosomal eL28/Mak16" evidence="2">
    <location>
        <begin position="9"/>
        <end position="137"/>
    </location>
</feature>
<dbReference type="EMBL" id="ASPP01017783">
    <property type="protein sequence ID" value="ETO16830.1"/>
    <property type="molecule type" value="Genomic_DNA"/>
</dbReference>
<feature type="region of interest" description="Disordered" evidence="1">
    <location>
        <begin position="135"/>
        <end position="185"/>
    </location>
</feature>
<accession>X6MUQ0</accession>
<dbReference type="AlphaFoldDB" id="X6MUQ0"/>
<dbReference type="InterPro" id="IPR029004">
    <property type="entry name" value="Ribosomal_eL28/Mak16"/>
</dbReference>
<dbReference type="Pfam" id="PF01778">
    <property type="entry name" value="Ribosomal_L28e"/>
    <property type="match status" value="1"/>
</dbReference>
<feature type="compositionally biased region" description="Basic and acidic residues" evidence="1">
    <location>
        <begin position="163"/>
        <end position="185"/>
    </location>
</feature>